<keyword evidence="7" id="KW-1185">Reference proteome</keyword>
<dbReference type="Gene3D" id="3.30.450.40">
    <property type="match status" value="1"/>
</dbReference>
<reference evidence="6 7" key="1">
    <citation type="submission" date="2019-06" db="EMBL/GenBank/DDBJ databases">
        <title>Sequencing the genomes of 1000 actinobacteria strains.</title>
        <authorList>
            <person name="Klenk H.-P."/>
        </authorList>
    </citation>
    <scope>NUCLEOTIDE SEQUENCE [LARGE SCALE GENOMIC DNA]</scope>
    <source>
        <strain evidence="6 7">DSM 24083</strain>
    </source>
</reference>
<feature type="domain" description="HTH iclR-type" evidence="4">
    <location>
        <begin position="10"/>
        <end position="73"/>
    </location>
</feature>
<dbReference type="SMART" id="SM00346">
    <property type="entry name" value="HTH_ICLR"/>
    <property type="match status" value="1"/>
</dbReference>
<evidence type="ECO:0000256" key="3">
    <source>
        <dbReference type="ARBA" id="ARBA00023163"/>
    </source>
</evidence>
<dbReference type="PANTHER" id="PTHR30136:SF35">
    <property type="entry name" value="HTH-TYPE TRANSCRIPTIONAL REGULATOR RV1719"/>
    <property type="match status" value="1"/>
</dbReference>
<keyword evidence="2" id="KW-0238">DNA-binding</keyword>
<dbReference type="Pfam" id="PF09339">
    <property type="entry name" value="HTH_IclR"/>
    <property type="match status" value="1"/>
</dbReference>
<dbReference type="InterPro" id="IPR005471">
    <property type="entry name" value="Tscrpt_reg_IclR_N"/>
</dbReference>
<dbReference type="AlphaFoldDB" id="A0A543AN40"/>
<gene>
    <name evidence="6" type="ORF">FB556_0395</name>
</gene>
<evidence type="ECO:0000256" key="1">
    <source>
        <dbReference type="ARBA" id="ARBA00023015"/>
    </source>
</evidence>
<dbReference type="Gene3D" id="1.10.10.10">
    <property type="entry name" value="Winged helix-like DNA-binding domain superfamily/Winged helix DNA-binding domain"/>
    <property type="match status" value="1"/>
</dbReference>
<comment type="caution">
    <text evidence="6">The sequence shown here is derived from an EMBL/GenBank/DDBJ whole genome shotgun (WGS) entry which is preliminary data.</text>
</comment>
<evidence type="ECO:0000313" key="7">
    <source>
        <dbReference type="Proteomes" id="UP000319746"/>
    </source>
</evidence>
<evidence type="ECO:0000259" key="5">
    <source>
        <dbReference type="PROSITE" id="PS51078"/>
    </source>
</evidence>
<evidence type="ECO:0000259" key="4">
    <source>
        <dbReference type="PROSITE" id="PS51077"/>
    </source>
</evidence>
<dbReference type="InterPro" id="IPR014757">
    <property type="entry name" value="Tscrpt_reg_IclR_C"/>
</dbReference>
<name>A0A543AN40_9MICC</name>
<dbReference type="SUPFAM" id="SSF55781">
    <property type="entry name" value="GAF domain-like"/>
    <property type="match status" value="1"/>
</dbReference>
<dbReference type="PANTHER" id="PTHR30136">
    <property type="entry name" value="HELIX-TURN-HELIX TRANSCRIPTIONAL REGULATOR, ICLR FAMILY"/>
    <property type="match status" value="1"/>
</dbReference>
<dbReference type="InterPro" id="IPR050707">
    <property type="entry name" value="HTH_MetabolicPath_Reg"/>
</dbReference>
<dbReference type="PROSITE" id="PS51077">
    <property type="entry name" value="HTH_ICLR"/>
    <property type="match status" value="1"/>
</dbReference>
<evidence type="ECO:0000313" key="6">
    <source>
        <dbReference type="EMBL" id="TQL73946.1"/>
    </source>
</evidence>
<sequence>MDMAKKGSGVQVLSRAAALLRVVSTAMPDGLTTSAAARATGIARPTAHRILDSLATEGFCDQDTKTGRWLLGPELFLMGNIAGARYDVTETAQKHVHALAQQTEESAFFSTLRGNETVCLVREDGAFPIRSFVLYEGRRFPLGVASAGLAILAFMPKRQVEEYLAEYDLVPEHSATHSAESIRERIADGRQKGYVTNPGLIVEGSWGIAAPVFDVTGFPAGALSLTGIEPRFKQPRRDELGKLLMHHAHELSQALQQQAWNQR</sequence>
<proteinExistence type="predicted"/>
<feature type="domain" description="IclR-ED" evidence="5">
    <location>
        <begin position="74"/>
        <end position="257"/>
    </location>
</feature>
<keyword evidence="3" id="KW-0804">Transcription</keyword>
<keyword evidence="1" id="KW-0805">Transcription regulation</keyword>
<dbReference type="InterPro" id="IPR036390">
    <property type="entry name" value="WH_DNA-bd_sf"/>
</dbReference>
<dbReference type="PROSITE" id="PS51078">
    <property type="entry name" value="ICLR_ED"/>
    <property type="match status" value="1"/>
</dbReference>
<dbReference type="InterPro" id="IPR029016">
    <property type="entry name" value="GAF-like_dom_sf"/>
</dbReference>
<evidence type="ECO:0000256" key="2">
    <source>
        <dbReference type="ARBA" id="ARBA00023125"/>
    </source>
</evidence>
<dbReference type="GO" id="GO:0045892">
    <property type="term" value="P:negative regulation of DNA-templated transcription"/>
    <property type="evidence" value="ECO:0007669"/>
    <property type="project" value="TreeGrafter"/>
</dbReference>
<dbReference type="Pfam" id="PF01614">
    <property type="entry name" value="IclR_C"/>
    <property type="match status" value="1"/>
</dbReference>
<dbReference type="EMBL" id="VFOU01000001">
    <property type="protein sequence ID" value="TQL73946.1"/>
    <property type="molecule type" value="Genomic_DNA"/>
</dbReference>
<dbReference type="Proteomes" id="UP000319746">
    <property type="component" value="Unassembled WGS sequence"/>
</dbReference>
<dbReference type="GO" id="GO:0003677">
    <property type="term" value="F:DNA binding"/>
    <property type="evidence" value="ECO:0007669"/>
    <property type="project" value="UniProtKB-KW"/>
</dbReference>
<protein>
    <submittedName>
        <fullName evidence="6">IclR family transcriptional regulator</fullName>
    </submittedName>
</protein>
<dbReference type="GO" id="GO:0003700">
    <property type="term" value="F:DNA-binding transcription factor activity"/>
    <property type="evidence" value="ECO:0007669"/>
    <property type="project" value="TreeGrafter"/>
</dbReference>
<dbReference type="SUPFAM" id="SSF46785">
    <property type="entry name" value="Winged helix' DNA-binding domain"/>
    <property type="match status" value="1"/>
</dbReference>
<accession>A0A543AN40</accession>
<dbReference type="InterPro" id="IPR036388">
    <property type="entry name" value="WH-like_DNA-bd_sf"/>
</dbReference>
<organism evidence="6 7">
    <name type="scientific">Enteractinococcus coprophilus</name>
    <dbReference type="NCBI Taxonomy" id="1027633"/>
    <lineage>
        <taxon>Bacteria</taxon>
        <taxon>Bacillati</taxon>
        <taxon>Actinomycetota</taxon>
        <taxon>Actinomycetes</taxon>
        <taxon>Micrococcales</taxon>
        <taxon>Micrococcaceae</taxon>
    </lineage>
</organism>